<reference evidence="3" key="5">
    <citation type="journal article" date="2021" name="G3 (Bethesda)">
        <title>Aegilops tauschii genome assembly Aet v5.0 features greater sequence contiguity and improved annotation.</title>
        <authorList>
            <person name="Wang L."/>
            <person name="Zhu T."/>
            <person name="Rodriguez J.C."/>
            <person name="Deal K.R."/>
            <person name="Dubcovsky J."/>
            <person name="McGuire P.E."/>
            <person name="Lux T."/>
            <person name="Spannagl M."/>
            <person name="Mayer K.F.X."/>
            <person name="Baldrich P."/>
            <person name="Meyers B.C."/>
            <person name="Huo N."/>
            <person name="Gu Y.Q."/>
            <person name="Zhou H."/>
            <person name="Devos K.M."/>
            <person name="Bennetzen J.L."/>
            <person name="Unver T."/>
            <person name="Budak H."/>
            <person name="Gulick P.J."/>
            <person name="Galiba G."/>
            <person name="Kalapos B."/>
            <person name="Nelson D.R."/>
            <person name="Li P."/>
            <person name="You F.M."/>
            <person name="Luo M.C."/>
            <person name="Dvorak J."/>
        </authorList>
    </citation>
    <scope>NUCLEOTIDE SEQUENCE [LARGE SCALE GENOMIC DNA]</scope>
    <source>
        <strain evidence="3">cv. AL8/78</strain>
    </source>
</reference>
<accession>A0A453A9W2</accession>
<evidence type="ECO:0000313" key="4">
    <source>
        <dbReference type="Proteomes" id="UP000015105"/>
    </source>
</evidence>
<dbReference type="GO" id="GO:0016788">
    <property type="term" value="F:hydrolase activity, acting on ester bonds"/>
    <property type="evidence" value="ECO:0007669"/>
    <property type="project" value="InterPro"/>
</dbReference>
<reference evidence="4" key="2">
    <citation type="journal article" date="2017" name="Nat. Plants">
        <title>The Aegilops tauschii genome reveals multiple impacts of transposons.</title>
        <authorList>
            <person name="Zhao G."/>
            <person name="Zou C."/>
            <person name="Li K."/>
            <person name="Wang K."/>
            <person name="Li T."/>
            <person name="Gao L."/>
            <person name="Zhang X."/>
            <person name="Wang H."/>
            <person name="Yang Z."/>
            <person name="Liu X."/>
            <person name="Jiang W."/>
            <person name="Mao L."/>
            <person name="Kong X."/>
            <person name="Jiao Y."/>
            <person name="Jia J."/>
        </authorList>
    </citation>
    <scope>NUCLEOTIDE SEQUENCE [LARGE SCALE GENOMIC DNA]</scope>
    <source>
        <strain evidence="4">cv. AL8/78</strain>
    </source>
</reference>
<dbReference type="Gramene" id="AET2Gv20043900.7">
    <property type="protein sequence ID" value="AET2Gv20043900.7"/>
    <property type="gene ID" value="AET2Gv20043900"/>
</dbReference>
<dbReference type="PANTHER" id="PTHR22835">
    <property type="entry name" value="ZINC FINGER FYVE DOMAIN CONTAINING PROTEIN"/>
    <property type="match status" value="1"/>
</dbReference>
<proteinExistence type="inferred from homology"/>
<dbReference type="Pfam" id="PF00657">
    <property type="entry name" value="Lipase_GDSL"/>
    <property type="match status" value="1"/>
</dbReference>
<evidence type="ECO:0000256" key="1">
    <source>
        <dbReference type="ARBA" id="ARBA00008668"/>
    </source>
</evidence>
<dbReference type="STRING" id="200361.A0A453A9W2"/>
<comment type="similarity">
    <text evidence="1">Belongs to the 'GDSL' lipolytic enzyme family.</text>
</comment>
<name>A0A453A9W2_AEGTS</name>
<organism evidence="3 4">
    <name type="scientific">Aegilops tauschii subsp. strangulata</name>
    <name type="common">Goatgrass</name>
    <dbReference type="NCBI Taxonomy" id="200361"/>
    <lineage>
        <taxon>Eukaryota</taxon>
        <taxon>Viridiplantae</taxon>
        <taxon>Streptophyta</taxon>
        <taxon>Embryophyta</taxon>
        <taxon>Tracheophyta</taxon>
        <taxon>Spermatophyta</taxon>
        <taxon>Magnoliopsida</taxon>
        <taxon>Liliopsida</taxon>
        <taxon>Poales</taxon>
        <taxon>Poaceae</taxon>
        <taxon>BOP clade</taxon>
        <taxon>Pooideae</taxon>
        <taxon>Triticodae</taxon>
        <taxon>Triticeae</taxon>
        <taxon>Triticinae</taxon>
        <taxon>Aegilops</taxon>
    </lineage>
</organism>
<dbReference type="PANTHER" id="PTHR22835:SF620">
    <property type="entry name" value="OS01G0223000 PROTEIN"/>
    <property type="match status" value="1"/>
</dbReference>
<keyword evidence="2" id="KW-0325">Glycoprotein</keyword>
<dbReference type="AlphaFoldDB" id="A0A453A9W2"/>
<evidence type="ECO:0000256" key="2">
    <source>
        <dbReference type="ARBA" id="ARBA00023180"/>
    </source>
</evidence>
<dbReference type="InterPro" id="IPR001087">
    <property type="entry name" value="GDSL"/>
</dbReference>
<dbReference type="EnsemblPlants" id="AET2Gv20043900.7">
    <property type="protein sequence ID" value="AET2Gv20043900.7"/>
    <property type="gene ID" value="AET2Gv20043900"/>
</dbReference>
<protein>
    <submittedName>
        <fullName evidence="3">Uncharacterized protein</fullName>
    </submittedName>
</protein>
<evidence type="ECO:0000313" key="3">
    <source>
        <dbReference type="EnsemblPlants" id="AET2Gv20043900.7"/>
    </source>
</evidence>
<keyword evidence="4" id="KW-1185">Reference proteome</keyword>
<dbReference type="SUPFAM" id="SSF52266">
    <property type="entry name" value="SGNH hydrolase"/>
    <property type="match status" value="1"/>
</dbReference>
<reference evidence="3" key="4">
    <citation type="submission" date="2019-03" db="UniProtKB">
        <authorList>
            <consortium name="EnsemblPlants"/>
        </authorList>
    </citation>
    <scope>IDENTIFICATION</scope>
</reference>
<sequence>QVEISRVAVCLLVISQLEHRLNYVCLLLPMFQRRSPLNSQDAQAPMCRLAPAPPPLVVQAGDLFPLQRPSLQVHLQLRRLLRRHGQQPRRLRMVLRVRPRHAASLRHHLLRPPHRPQRGRATHHRLHRYVRASLLISGRQATRESTSSGDDYMFFVGAAENLGLPYVPPTLVHNGSFRRGANFAVGAATALDTGFFHERDIPGGSSKFPLNTSLGVQLEWFESMKPTLCRTPRECKNFFGRSLFLVGEFGVNDYHFSFQRKTVQEVRSFIPDVVATISMAIERLIKHGARSLVVPGVIPSGCSPPILTKFAGAPPTAYDSKTGCLTAHNELGLYHNLLLQAALAKLRTKHRNIKIIYADFFGPIMEMVESPHKFGFEEDVLMVCCGGPGRYGMNSTVPCGDAAATTCRDPSARLYWDGVHLTEAANRHVADVWLGEINPSTGVSRKQGAKGPCRLGRHKI</sequence>
<reference evidence="3" key="3">
    <citation type="journal article" date="2017" name="Nature">
        <title>Genome sequence of the progenitor of the wheat D genome Aegilops tauschii.</title>
        <authorList>
            <person name="Luo M.C."/>
            <person name="Gu Y.Q."/>
            <person name="Puiu D."/>
            <person name="Wang H."/>
            <person name="Twardziok S.O."/>
            <person name="Deal K.R."/>
            <person name="Huo N."/>
            <person name="Zhu T."/>
            <person name="Wang L."/>
            <person name="Wang Y."/>
            <person name="McGuire P.E."/>
            <person name="Liu S."/>
            <person name="Long H."/>
            <person name="Ramasamy R.K."/>
            <person name="Rodriguez J.C."/>
            <person name="Van S.L."/>
            <person name="Yuan L."/>
            <person name="Wang Z."/>
            <person name="Xia Z."/>
            <person name="Xiao L."/>
            <person name="Anderson O.D."/>
            <person name="Ouyang S."/>
            <person name="Liang Y."/>
            <person name="Zimin A.V."/>
            <person name="Pertea G."/>
            <person name="Qi P."/>
            <person name="Bennetzen J.L."/>
            <person name="Dai X."/>
            <person name="Dawson M.W."/>
            <person name="Muller H.G."/>
            <person name="Kugler K."/>
            <person name="Rivarola-Duarte L."/>
            <person name="Spannagl M."/>
            <person name="Mayer K.F.X."/>
            <person name="Lu F.H."/>
            <person name="Bevan M.W."/>
            <person name="Leroy P."/>
            <person name="Li P."/>
            <person name="You F.M."/>
            <person name="Sun Q."/>
            <person name="Liu Z."/>
            <person name="Lyons E."/>
            <person name="Wicker T."/>
            <person name="Salzberg S.L."/>
            <person name="Devos K.M."/>
            <person name="Dvorak J."/>
        </authorList>
    </citation>
    <scope>NUCLEOTIDE SEQUENCE [LARGE SCALE GENOMIC DNA]</scope>
    <source>
        <strain evidence="3">cv. AL8/78</strain>
    </source>
</reference>
<dbReference type="Gene3D" id="3.40.50.1110">
    <property type="entry name" value="SGNH hydrolase"/>
    <property type="match status" value="1"/>
</dbReference>
<reference evidence="4" key="1">
    <citation type="journal article" date="2014" name="Science">
        <title>Ancient hybridizations among the ancestral genomes of bread wheat.</title>
        <authorList>
            <consortium name="International Wheat Genome Sequencing Consortium,"/>
            <person name="Marcussen T."/>
            <person name="Sandve S.R."/>
            <person name="Heier L."/>
            <person name="Spannagl M."/>
            <person name="Pfeifer M."/>
            <person name="Jakobsen K.S."/>
            <person name="Wulff B.B."/>
            <person name="Steuernagel B."/>
            <person name="Mayer K.F."/>
            <person name="Olsen O.A."/>
        </authorList>
    </citation>
    <scope>NUCLEOTIDE SEQUENCE [LARGE SCALE GENOMIC DNA]</scope>
    <source>
        <strain evidence="4">cv. AL8/78</strain>
    </source>
</reference>
<dbReference type="Proteomes" id="UP000015105">
    <property type="component" value="Chromosome 2D"/>
</dbReference>
<dbReference type="InterPro" id="IPR036514">
    <property type="entry name" value="SGNH_hydro_sf"/>
</dbReference>